<evidence type="ECO:0000256" key="1">
    <source>
        <dbReference type="ARBA" id="ARBA00022729"/>
    </source>
</evidence>
<dbReference type="AlphaFoldDB" id="D1P7S4"/>
<name>D1P7S4_9GAMM</name>
<dbReference type="Proteomes" id="UP000005512">
    <property type="component" value="Unassembled WGS sequence"/>
</dbReference>
<proteinExistence type="predicted"/>
<reference evidence="2" key="1">
    <citation type="submission" date="2009-12" db="EMBL/GenBank/DDBJ databases">
        <authorList>
            <person name="Weinstock G."/>
            <person name="Sodergren E."/>
            <person name="Clifton S."/>
            <person name="Fulton L."/>
            <person name="Fulton B."/>
            <person name="Courtney L."/>
            <person name="Fronick C."/>
            <person name="Harrison M."/>
            <person name="Strong C."/>
            <person name="Farmer C."/>
            <person name="Delahaunty K."/>
            <person name="Markovic C."/>
            <person name="Hall O."/>
            <person name="Minx P."/>
            <person name="Tomlinson C."/>
            <person name="Mitreva M."/>
            <person name="Nelson J."/>
            <person name="Hou S."/>
            <person name="Wollam A."/>
            <person name="Pepin K.H."/>
            <person name="Johnson M."/>
            <person name="Bhonagiri V."/>
            <person name="Nash W.E."/>
            <person name="Warren W."/>
            <person name="Chinwalla A."/>
            <person name="Mardis E.R."/>
            <person name="Wilson R.K."/>
        </authorList>
    </citation>
    <scope>NUCLEOTIDE SEQUENCE [LARGE SCALE GENOMIC DNA]</scope>
    <source>
        <strain evidence="2">DSM 4541</strain>
    </source>
</reference>
<dbReference type="InterPro" id="IPR018981">
    <property type="entry name" value="Outer_membrane_porin_G"/>
</dbReference>
<evidence type="ECO:0000313" key="3">
    <source>
        <dbReference type="Proteomes" id="UP000005512"/>
    </source>
</evidence>
<comment type="caution">
    <text evidence="2">The sequence shown here is derived from an EMBL/GenBank/DDBJ whole genome shotgun (WGS) entry which is preliminary data.</text>
</comment>
<dbReference type="EMBL" id="ABXV02000060">
    <property type="protein sequence ID" value="EFB70595.1"/>
    <property type="molecule type" value="Genomic_DNA"/>
</dbReference>
<dbReference type="RefSeq" id="WP_006816285.1">
    <property type="nucleotide sequence ID" value="NZ_GG703823.1"/>
</dbReference>
<dbReference type="Gene3D" id="2.40.160.40">
    <property type="entry name" value="monomeric porin ompg"/>
    <property type="match status" value="1"/>
</dbReference>
<accession>D1P7S4</accession>
<dbReference type="HOGENOM" id="CLU_839109_0_0_6"/>
<evidence type="ECO:0000313" key="2">
    <source>
        <dbReference type="EMBL" id="EFB70595.1"/>
    </source>
</evidence>
<dbReference type="Pfam" id="PF09381">
    <property type="entry name" value="Porin_OmpG"/>
    <property type="match status" value="1"/>
</dbReference>
<gene>
    <name evidence="2" type="ORF">PROVRUST_08297</name>
</gene>
<dbReference type="eggNOG" id="ENOG5030BUT">
    <property type="taxonomic scope" value="Bacteria"/>
</dbReference>
<sequence length="316" mass="37108">MNMRSINGLILSTAILFPIISYSQVKDDHWQVETDVYVELEEYQGQKDKFNNKVYDKASMIGKLSLTNPASKWQFDLEHRESLRNHGKNFSYSRDSYIRNRTQIGVTRQMIKDKISNLDINLSYRKESNDGTPETPARSANSLYWVMPSGTIHLDDKWDFNFWGAFYYYSNFYDDNTYEFESEVGVSYKITDDIKAKLSYYNDKSWNHEFETQTMQRQIRIGLPVTINQDWSISPYFRYLLTDSEYNQHGKSIQQLRNGYRIGTKVDYKITPKLTLWGGIAYEPTKWKYPKGGEKTSGASNNQTMYLGQLGVKYSW</sequence>
<keyword evidence="1" id="KW-0732">Signal</keyword>
<keyword evidence="3" id="KW-1185">Reference proteome</keyword>
<organism evidence="2 3">
    <name type="scientific">Providencia rustigianii DSM 4541</name>
    <dbReference type="NCBI Taxonomy" id="500637"/>
    <lineage>
        <taxon>Bacteria</taxon>
        <taxon>Pseudomonadati</taxon>
        <taxon>Pseudomonadota</taxon>
        <taxon>Gammaproteobacteria</taxon>
        <taxon>Enterobacterales</taxon>
        <taxon>Morganellaceae</taxon>
        <taxon>Providencia</taxon>
    </lineage>
</organism>
<protein>
    <submittedName>
        <fullName evidence="2">Outer membrane protein G (OmpG)</fullName>
    </submittedName>
</protein>
<dbReference type="InterPro" id="IPR053713">
    <property type="entry name" value="Bact_OM_Channel_sf"/>
</dbReference>
<dbReference type="SUPFAM" id="SSF56935">
    <property type="entry name" value="Porins"/>
    <property type="match status" value="1"/>
</dbReference>